<accession>A0A1M5W8A6</accession>
<dbReference type="SUPFAM" id="SSF53850">
    <property type="entry name" value="Periplasmic binding protein-like II"/>
    <property type="match status" value="1"/>
</dbReference>
<dbReference type="OrthoDB" id="7353682at2"/>
<dbReference type="Gene3D" id="3.40.190.10">
    <property type="entry name" value="Periplasmic binding protein-like II"/>
    <property type="match status" value="1"/>
</dbReference>
<dbReference type="Proteomes" id="UP000184221">
    <property type="component" value="Unassembled WGS sequence"/>
</dbReference>
<sequence length="253" mass="27279">MTIASLPMYWRAENAEMWRAFWSVLQDCAAEEGIALPNLTPPNDLPSDLYAHWTAPDLALSMTCGLPFRTALKGKVQYIGTLDFNLDCPAGHYYSCVIAGSDSNVMTRTGNLRLAYNAADSQSGWAVSQSERPFARPPRFSGFLETGSHATSLAAVAEGRADIAYIDAVTWRLLERFDPRAQQVHVLGHTDATPGLPLIAAKGVDPAPLRSALGAATTGFTPEDPYLMGGPMAFCVLEEAQYHTLPNPAPPPA</sequence>
<keyword evidence="2" id="KW-1185">Reference proteome</keyword>
<proteinExistence type="predicted"/>
<protein>
    <submittedName>
        <fullName evidence="1">ABC transporter, phosphonate, substrate-binding protein</fullName>
    </submittedName>
</protein>
<dbReference type="STRING" id="996342.SAMN05443551_3311"/>
<reference evidence="1 2" key="1">
    <citation type="submission" date="2016-11" db="EMBL/GenBank/DDBJ databases">
        <authorList>
            <person name="Jaros S."/>
            <person name="Januszkiewicz K."/>
            <person name="Wedrychowicz H."/>
        </authorList>
    </citation>
    <scope>NUCLEOTIDE SEQUENCE [LARGE SCALE GENOMIC DNA]</scope>
    <source>
        <strain evidence="1 2">DSM 29431</strain>
    </source>
</reference>
<evidence type="ECO:0000313" key="1">
    <source>
        <dbReference type="EMBL" id="SHH83701.1"/>
    </source>
</evidence>
<dbReference type="PANTHER" id="PTHR35841:SF1">
    <property type="entry name" value="PHOSPHONATES-BINDING PERIPLASMIC PROTEIN"/>
    <property type="match status" value="1"/>
</dbReference>
<dbReference type="Pfam" id="PF12974">
    <property type="entry name" value="Phosphonate-bd"/>
    <property type="match status" value="1"/>
</dbReference>
<dbReference type="AlphaFoldDB" id="A0A1M5W8A6"/>
<gene>
    <name evidence="1" type="ORF">SAMN05443551_3311</name>
</gene>
<dbReference type="RefSeq" id="WP_072779150.1">
    <property type="nucleotide sequence ID" value="NZ_FQXC01000004.1"/>
</dbReference>
<name>A0A1M5W8A6_9RHOB</name>
<organism evidence="1 2">
    <name type="scientific">Marivita hallyeonensis</name>
    <dbReference type="NCBI Taxonomy" id="996342"/>
    <lineage>
        <taxon>Bacteria</taxon>
        <taxon>Pseudomonadati</taxon>
        <taxon>Pseudomonadota</taxon>
        <taxon>Alphaproteobacteria</taxon>
        <taxon>Rhodobacterales</taxon>
        <taxon>Roseobacteraceae</taxon>
        <taxon>Marivita</taxon>
    </lineage>
</organism>
<dbReference type="PANTHER" id="PTHR35841">
    <property type="entry name" value="PHOSPHONATES-BINDING PERIPLASMIC PROTEIN"/>
    <property type="match status" value="1"/>
</dbReference>
<evidence type="ECO:0000313" key="2">
    <source>
        <dbReference type="Proteomes" id="UP000184221"/>
    </source>
</evidence>
<dbReference type="EMBL" id="FQXC01000004">
    <property type="protein sequence ID" value="SHH83701.1"/>
    <property type="molecule type" value="Genomic_DNA"/>
</dbReference>